<evidence type="ECO:0000313" key="2">
    <source>
        <dbReference type="Proteomes" id="UP000037397"/>
    </source>
</evidence>
<dbReference type="OrthoDB" id="9808993at2"/>
<dbReference type="AlphaFoldDB" id="A0A0L6CGK3"/>
<dbReference type="EMBL" id="LAIR01000002">
    <property type="protein sequence ID" value="KNX36849.1"/>
    <property type="molecule type" value="Genomic_DNA"/>
</dbReference>
<dbReference type="SUPFAM" id="SSF109604">
    <property type="entry name" value="HD-domain/PDEase-like"/>
    <property type="match status" value="1"/>
</dbReference>
<evidence type="ECO:0000313" key="1">
    <source>
        <dbReference type="EMBL" id="KNX36849.1"/>
    </source>
</evidence>
<comment type="caution">
    <text evidence="1">The sequence shown here is derived from an EMBL/GenBank/DDBJ whole genome shotgun (WGS) entry which is preliminary data.</text>
</comment>
<dbReference type="STRING" id="1631356.VV01_06315"/>
<organism evidence="1 2">
    <name type="scientific">Luteipulveratus halotolerans</name>
    <dbReference type="NCBI Taxonomy" id="1631356"/>
    <lineage>
        <taxon>Bacteria</taxon>
        <taxon>Bacillati</taxon>
        <taxon>Actinomycetota</taxon>
        <taxon>Actinomycetes</taxon>
        <taxon>Micrococcales</taxon>
        <taxon>Dermacoccaceae</taxon>
        <taxon>Luteipulveratus</taxon>
    </lineage>
</organism>
<dbReference type="RefSeq" id="WP_050669144.1">
    <property type="nucleotide sequence ID" value="NZ_LAIR01000002.1"/>
</dbReference>
<dbReference type="InterPro" id="IPR009218">
    <property type="entry name" value="HD_phosphohydro"/>
</dbReference>
<accession>A0A0L6CGK3</accession>
<dbReference type="Gene3D" id="1.10.3210.10">
    <property type="entry name" value="Hypothetical protein af1432"/>
    <property type="match status" value="1"/>
</dbReference>
<dbReference type="Proteomes" id="UP000037397">
    <property type="component" value="Unassembled WGS sequence"/>
</dbReference>
<evidence type="ECO:0008006" key="3">
    <source>
        <dbReference type="Google" id="ProtNLM"/>
    </source>
</evidence>
<dbReference type="PANTHER" id="PTHR21174:SF0">
    <property type="entry name" value="HD PHOSPHOHYDROLASE FAMILY PROTEIN-RELATED"/>
    <property type="match status" value="1"/>
</dbReference>
<keyword evidence="2" id="KW-1185">Reference proteome</keyword>
<proteinExistence type="predicted"/>
<protein>
    <recommendedName>
        <fullName evidence="3">Metal-dependent phosphohydrolase</fullName>
    </recommendedName>
</protein>
<reference evidence="2" key="1">
    <citation type="submission" date="2015-03" db="EMBL/GenBank/DDBJ databases">
        <title>Luteipulveratus halotolerans sp. nov., a novel actinobacterium (Dermacoccaceae) from Sarawak, Malaysia.</title>
        <authorList>
            <person name="Juboi H."/>
            <person name="Basik A."/>
            <person name="Shamsul S.S."/>
            <person name="Arnold P."/>
            <person name="Schmitt E.K."/>
            <person name="Sanglier J.-J."/>
            <person name="Yeo T."/>
        </authorList>
    </citation>
    <scope>NUCLEOTIDE SEQUENCE [LARGE SCALE GENOMIC DNA]</scope>
    <source>
        <strain evidence="2">C296001</strain>
    </source>
</reference>
<sequence>MTDAADRVRRRWPLGDGVALRERVIAAYEQPWRRYHDVRHLDEVLARITEIGSEATDLGVDQPVVTLAAYFHDVVYATGSATHVSNEEASARCAEAWLSSAGLSRATVSEVARLVRGTADHDSDPTDVSAAVLYDADLAILATAPERYAEYAADVRREYAAVPDPDFAAGRARVLASLLERPNVFATAYGQDRWEHAARANLRAELSVLRHS</sequence>
<dbReference type="PANTHER" id="PTHR21174">
    <property type="match status" value="1"/>
</dbReference>
<gene>
    <name evidence="1" type="ORF">VV01_06315</name>
</gene>
<dbReference type="PIRSF" id="PIRSF035170">
    <property type="entry name" value="HD_phosphohydro"/>
    <property type="match status" value="1"/>
</dbReference>
<name>A0A0L6CGK3_9MICO</name>